<dbReference type="InterPro" id="IPR001638">
    <property type="entry name" value="Solute-binding_3/MltF_N"/>
</dbReference>
<dbReference type="EMBL" id="JALNMJ010000011">
    <property type="protein sequence ID" value="MCK7613772.1"/>
    <property type="molecule type" value="Genomic_DNA"/>
</dbReference>
<feature type="chain" id="PRO_5047253783" evidence="2">
    <location>
        <begin position="24"/>
        <end position="258"/>
    </location>
</feature>
<evidence type="ECO:0000313" key="5">
    <source>
        <dbReference type="Proteomes" id="UP001431221"/>
    </source>
</evidence>
<sequence>MNALTILTCLICWLVAASTGARADTLRFVTLSYPPYEYEEADKVDGIVVRILREAFSRLGHELEIEVLPWKRALLMARQGSVDGIFTVYKTEERLKFLDYSETVVMPQVVSIWALKGSNVPFDGTMESLHDVPLGVVHGVSYGKIADTAIENGTLKQLDYAPNSAHNIKKLLAGRTLAVIMNRYGALYHLRLQNGFDKVEELQPEVSAVPSYVGFSKARNLSGLRDQFDQVLQAMITSGDYQDIVDGYYLDALPALDF</sequence>
<evidence type="ECO:0000256" key="1">
    <source>
        <dbReference type="ARBA" id="ARBA00022729"/>
    </source>
</evidence>
<dbReference type="SUPFAM" id="SSF53850">
    <property type="entry name" value="Periplasmic binding protein-like II"/>
    <property type="match status" value="1"/>
</dbReference>
<feature type="domain" description="Solute-binding protein family 3/N-terminal" evidence="3">
    <location>
        <begin position="25"/>
        <end position="252"/>
    </location>
</feature>
<proteinExistence type="predicted"/>
<accession>A0ABT0GWE6</accession>
<dbReference type="Proteomes" id="UP001431221">
    <property type="component" value="Unassembled WGS sequence"/>
</dbReference>
<protein>
    <submittedName>
        <fullName evidence="4">Transporter substrate-binding domain-containing protein</fullName>
    </submittedName>
</protein>
<reference evidence="4" key="1">
    <citation type="submission" date="2022-04" db="EMBL/GenBank/DDBJ databases">
        <title>Roseibium sp. CAU 1639 isolated from mud.</title>
        <authorList>
            <person name="Kim W."/>
        </authorList>
    </citation>
    <scope>NUCLEOTIDE SEQUENCE</scope>
    <source>
        <strain evidence="4">CAU 1639</strain>
    </source>
</reference>
<feature type="signal peptide" evidence="2">
    <location>
        <begin position="1"/>
        <end position="23"/>
    </location>
</feature>
<evidence type="ECO:0000259" key="3">
    <source>
        <dbReference type="SMART" id="SM00062"/>
    </source>
</evidence>
<comment type="caution">
    <text evidence="4">The sequence shown here is derived from an EMBL/GenBank/DDBJ whole genome shotgun (WGS) entry which is preliminary data.</text>
</comment>
<dbReference type="Gene3D" id="3.40.190.10">
    <property type="entry name" value="Periplasmic binding protein-like II"/>
    <property type="match status" value="2"/>
</dbReference>
<dbReference type="PANTHER" id="PTHR35936:SF25">
    <property type="entry name" value="ABC TRANSPORTER SUBSTRATE-BINDING PROTEIN"/>
    <property type="match status" value="1"/>
</dbReference>
<keyword evidence="5" id="KW-1185">Reference proteome</keyword>
<organism evidence="4 5">
    <name type="scientific">Roseibium sediminicola</name>
    <dbReference type="NCBI Taxonomy" id="2933272"/>
    <lineage>
        <taxon>Bacteria</taxon>
        <taxon>Pseudomonadati</taxon>
        <taxon>Pseudomonadota</taxon>
        <taxon>Alphaproteobacteria</taxon>
        <taxon>Hyphomicrobiales</taxon>
        <taxon>Stappiaceae</taxon>
        <taxon>Roseibium</taxon>
    </lineage>
</organism>
<evidence type="ECO:0000313" key="4">
    <source>
        <dbReference type="EMBL" id="MCK7613772.1"/>
    </source>
</evidence>
<dbReference type="Pfam" id="PF00497">
    <property type="entry name" value="SBP_bac_3"/>
    <property type="match status" value="1"/>
</dbReference>
<dbReference type="SMART" id="SM00062">
    <property type="entry name" value="PBPb"/>
    <property type="match status" value="1"/>
</dbReference>
<dbReference type="RefSeq" id="WP_248155972.1">
    <property type="nucleotide sequence ID" value="NZ_JALNMJ010000011.1"/>
</dbReference>
<gene>
    <name evidence="4" type="ORF">M0H32_16515</name>
</gene>
<keyword evidence="1 2" id="KW-0732">Signal</keyword>
<name>A0ABT0GWE6_9HYPH</name>
<evidence type="ECO:0000256" key="2">
    <source>
        <dbReference type="SAM" id="SignalP"/>
    </source>
</evidence>
<dbReference type="PANTHER" id="PTHR35936">
    <property type="entry name" value="MEMBRANE-BOUND LYTIC MUREIN TRANSGLYCOSYLASE F"/>
    <property type="match status" value="1"/>
</dbReference>